<evidence type="ECO:0000313" key="1">
    <source>
        <dbReference type="EMBL" id="KAF2192732.1"/>
    </source>
</evidence>
<proteinExistence type="predicted"/>
<dbReference type="AlphaFoldDB" id="A0A6A6EP33"/>
<name>A0A6A6EP33_9PEZI</name>
<reference evidence="1" key="1">
    <citation type="journal article" date="2020" name="Stud. Mycol.">
        <title>101 Dothideomycetes genomes: a test case for predicting lifestyles and emergence of pathogens.</title>
        <authorList>
            <person name="Haridas S."/>
            <person name="Albert R."/>
            <person name="Binder M."/>
            <person name="Bloem J."/>
            <person name="Labutti K."/>
            <person name="Salamov A."/>
            <person name="Andreopoulos B."/>
            <person name="Baker S."/>
            <person name="Barry K."/>
            <person name="Bills G."/>
            <person name="Bluhm B."/>
            <person name="Cannon C."/>
            <person name="Castanera R."/>
            <person name="Culley D."/>
            <person name="Daum C."/>
            <person name="Ezra D."/>
            <person name="Gonzalez J."/>
            <person name="Henrissat B."/>
            <person name="Kuo A."/>
            <person name="Liang C."/>
            <person name="Lipzen A."/>
            <person name="Lutzoni F."/>
            <person name="Magnuson J."/>
            <person name="Mondo S."/>
            <person name="Nolan M."/>
            <person name="Ohm R."/>
            <person name="Pangilinan J."/>
            <person name="Park H.-J."/>
            <person name="Ramirez L."/>
            <person name="Alfaro M."/>
            <person name="Sun H."/>
            <person name="Tritt A."/>
            <person name="Yoshinaga Y."/>
            <person name="Zwiers L.-H."/>
            <person name="Turgeon B."/>
            <person name="Goodwin S."/>
            <person name="Spatafora J."/>
            <person name="Crous P."/>
            <person name="Grigoriev I."/>
        </authorList>
    </citation>
    <scope>NUCLEOTIDE SEQUENCE</scope>
    <source>
        <strain evidence="1">CBS 207.26</strain>
    </source>
</reference>
<dbReference type="EMBL" id="ML994615">
    <property type="protein sequence ID" value="KAF2192732.1"/>
    <property type="molecule type" value="Genomic_DNA"/>
</dbReference>
<sequence length="240" mass="27110">MSKPFFKCSYFTIKRRLGTLNRIQIEKTLGYQIRRSGLAKPLDDPIFYNWNGANRCVVVFGMVLSLAKILLREFPSHQFLSHLLNGTPSFPQDQSVNEMGDRQETIFRRINRRSSEISNPESTLVQAGEDSVRMVNETVTWIRAVLRDLEKVARKYAALGPGSSSSRSKKIRVKLKWLADFGSMDALENKNSSVKHVNNNPSDPPLLSIVDAEMFKISLSATLMSKAEALQLWSNQGTSQ</sequence>
<keyword evidence="2" id="KW-1185">Reference proteome</keyword>
<protein>
    <submittedName>
        <fullName evidence="1">Uncharacterized protein</fullName>
    </submittedName>
</protein>
<accession>A0A6A6EP33</accession>
<gene>
    <name evidence="1" type="ORF">K469DRAFT_694786</name>
</gene>
<dbReference type="OrthoDB" id="5404564at2759"/>
<organism evidence="1 2">
    <name type="scientific">Zopfia rhizophila CBS 207.26</name>
    <dbReference type="NCBI Taxonomy" id="1314779"/>
    <lineage>
        <taxon>Eukaryota</taxon>
        <taxon>Fungi</taxon>
        <taxon>Dikarya</taxon>
        <taxon>Ascomycota</taxon>
        <taxon>Pezizomycotina</taxon>
        <taxon>Dothideomycetes</taxon>
        <taxon>Dothideomycetes incertae sedis</taxon>
        <taxon>Zopfiaceae</taxon>
        <taxon>Zopfia</taxon>
    </lineage>
</organism>
<evidence type="ECO:0000313" key="2">
    <source>
        <dbReference type="Proteomes" id="UP000800200"/>
    </source>
</evidence>
<dbReference type="Proteomes" id="UP000800200">
    <property type="component" value="Unassembled WGS sequence"/>
</dbReference>